<evidence type="ECO:0000256" key="13">
    <source>
        <dbReference type="SAM" id="Coils"/>
    </source>
</evidence>
<dbReference type="GO" id="GO:0008289">
    <property type="term" value="F:lipid binding"/>
    <property type="evidence" value="ECO:0007669"/>
    <property type="project" value="UniProtKB-KW"/>
</dbReference>
<feature type="compositionally biased region" description="Basic and acidic residues" evidence="14">
    <location>
        <begin position="7"/>
        <end position="48"/>
    </location>
</feature>
<feature type="compositionally biased region" description="Basic and acidic residues" evidence="14">
    <location>
        <begin position="139"/>
        <end position="151"/>
    </location>
</feature>
<feature type="region of interest" description="Disordered" evidence="14">
    <location>
        <begin position="1"/>
        <end position="48"/>
    </location>
</feature>
<dbReference type="Pfam" id="PF16026">
    <property type="entry name" value="MIEAP"/>
    <property type="match status" value="1"/>
</dbReference>
<dbReference type="GO" id="GO:0005759">
    <property type="term" value="C:mitochondrial matrix"/>
    <property type="evidence" value="ECO:0007669"/>
    <property type="project" value="UniProtKB-SubCell"/>
</dbReference>
<evidence type="ECO:0000256" key="12">
    <source>
        <dbReference type="ARBA" id="ARBA00032687"/>
    </source>
</evidence>
<dbReference type="GO" id="GO:0035694">
    <property type="term" value="P:mitochondrial protein catabolic process"/>
    <property type="evidence" value="ECO:0007669"/>
    <property type="project" value="InterPro"/>
</dbReference>
<dbReference type="GO" id="GO:0035695">
    <property type="term" value="P:mitophagy by internal vacuole formation"/>
    <property type="evidence" value="ECO:0007669"/>
    <property type="project" value="TreeGrafter"/>
</dbReference>
<feature type="region of interest" description="Disordered" evidence="14">
    <location>
        <begin position="104"/>
        <end position="151"/>
    </location>
</feature>
<evidence type="ECO:0000259" key="15">
    <source>
        <dbReference type="Pfam" id="PF16026"/>
    </source>
</evidence>
<evidence type="ECO:0000313" key="16">
    <source>
        <dbReference type="EMBL" id="KAK3580460.1"/>
    </source>
</evidence>
<dbReference type="Proteomes" id="UP001195483">
    <property type="component" value="Unassembled WGS sequence"/>
</dbReference>
<accession>A0AAE0RVT9</accession>
<name>A0AAE0RVT9_9BIVA</name>
<dbReference type="InterPro" id="IPR031981">
    <property type="entry name" value="MIEAP_C"/>
</dbReference>
<evidence type="ECO:0000256" key="5">
    <source>
        <dbReference type="ARBA" id="ARBA00019863"/>
    </source>
</evidence>
<comment type="caution">
    <text evidence="16">The sequence shown here is derived from an EMBL/GenBank/DDBJ whole genome shotgun (WGS) entry which is preliminary data.</text>
</comment>
<dbReference type="AlphaFoldDB" id="A0AAE0RVT9"/>
<dbReference type="PANTHER" id="PTHR21771">
    <property type="entry name" value="MITOCHONDRIA-EATING PROTEIN-RELATED"/>
    <property type="match status" value="1"/>
</dbReference>
<comment type="similarity">
    <text evidence="4">Belongs to the MIEAP family.</text>
</comment>
<evidence type="ECO:0000256" key="11">
    <source>
        <dbReference type="ARBA" id="ARBA00023136"/>
    </source>
</evidence>
<keyword evidence="10" id="KW-0496">Mitochondrion</keyword>
<proteinExistence type="inferred from homology"/>
<keyword evidence="9" id="KW-0446">Lipid-binding</keyword>
<comment type="subcellular location">
    <subcellularLocation>
        <location evidence="3">Cytoplasm</location>
    </subcellularLocation>
    <subcellularLocation>
        <location evidence="2">Mitochondrion matrix</location>
    </subcellularLocation>
    <subcellularLocation>
        <location evidence="1">Mitochondrion outer membrane</location>
    </subcellularLocation>
</comment>
<evidence type="ECO:0000256" key="14">
    <source>
        <dbReference type="SAM" id="MobiDB-lite"/>
    </source>
</evidence>
<feature type="domain" description="Mitochondria-eating protein C-terminal" evidence="15">
    <location>
        <begin position="342"/>
        <end position="548"/>
    </location>
</feature>
<protein>
    <recommendedName>
        <fullName evidence="5">Mitochondria-eating protein</fullName>
    </recommendedName>
    <alternativeName>
        <fullName evidence="12">Spermatogenesis-associated protein 18</fullName>
    </alternativeName>
</protein>
<evidence type="ECO:0000256" key="4">
    <source>
        <dbReference type="ARBA" id="ARBA00008233"/>
    </source>
</evidence>
<dbReference type="GO" id="GO:0005741">
    <property type="term" value="C:mitochondrial outer membrane"/>
    <property type="evidence" value="ECO:0007669"/>
    <property type="project" value="UniProtKB-SubCell"/>
</dbReference>
<gene>
    <name evidence="16" type="ORF">CHS0354_035502</name>
</gene>
<dbReference type="EMBL" id="JAEAOA010002071">
    <property type="protein sequence ID" value="KAK3580460.1"/>
    <property type="molecule type" value="Genomic_DNA"/>
</dbReference>
<evidence type="ECO:0000256" key="3">
    <source>
        <dbReference type="ARBA" id="ARBA00004496"/>
    </source>
</evidence>
<evidence type="ECO:0000256" key="7">
    <source>
        <dbReference type="ARBA" id="ARBA00022787"/>
    </source>
</evidence>
<evidence type="ECO:0000256" key="2">
    <source>
        <dbReference type="ARBA" id="ARBA00004305"/>
    </source>
</evidence>
<reference evidence="16" key="3">
    <citation type="submission" date="2023-05" db="EMBL/GenBank/DDBJ databases">
        <authorList>
            <person name="Smith C.H."/>
        </authorList>
    </citation>
    <scope>NUCLEOTIDE SEQUENCE</scope>
    <source>
        <strain evidence="16">CHS0354</strain>
        <tissue evidence="16">Mantle</tissue>
    </source>
</reference>
<evidence type="ECO:0000256" key="1">
    <source>
        <dbReference type="ARBA" id="ARBA00004294"/>
    </source>
</evidence>
<evidence type="ECO:0000256" key="8">
    <source>
        <dbReference type="ARBA" id="ARBA00023054"/>
    </source>
</evidence>
<feature type="compositionally biased region" description="Basic and acidic residues" evidence="14">
    <location>
        <begin position="104"/>
        <end position="119"/>
    </location>
</feature>
<reference evidence="16" key="2">
    <citation type="journal article" date="2021" name="Genome Biol. Evol.">
        <title>Developing a high-quality reference genome for a parasitic bivalve with doubly uniparental inheritance (Bivalvia: Unionida).</title>
        <authorList>
            <person name="Smith C.H."/>
        </authorList>
    </citation>
    <scope>NUCLEOTIDE SEQUENCE</scope>
    <source>
        <strain evidence="16">CHS0354</strain>
        <tissue evidence="16">Mantle</tissue>
    </source>
</reference>
<evidence type="ECO:0000313" key="17">
    <source>
        <dbReference type="Proteomes" id="UP001195483"/>
    </source>
</evidence>
<sequence length="553" mass="64386">MSQTTKNAKERKEKRDKDSERQTKQTHDAAPKHAVVKKESKETVDERELRRRLKEYESTVEQLLKHNSVLLKEKEEQQIEIQKLHEENTKLYRSNEEIQNIKAETDFPNKTKITDHTDSSDNIYKLNESGRDPGQAKVGKGDDERKEEGKRMLKAEVCNENLHKDASKEDKNKQTIEGVEVPVKELTDAKNTLLKRSFEVNKEEHEEEGGEERERILKAESCNKIIHQEPSIEWKYKQQIKELEARVKELTNENNQFSNSPSQDKTKEEERKPILIAECRVEYPHDQASKEGKYKRKIEQLEDRVKELKEEKNKLLNRLSEIGAMKMTDNNPNVTDLSDANRPEKLVEQFSELYDNEWTGAYLHLTKTEGKTIERSVKLLLQIVKEAYDICLYSATEKATILRTALLSYAGLSDQDSSEYELQEIEKKISEYRTKKSQCNVARVEEEVKHRFLNRSDHFETDISSTVTSYIGACVRICWFMCIKNPPMLLYFGETEESVASNVHKPVINFFDRSKFMPYKQSGDYIEYVVWPAVFLHEDGPIMKKGVAQGSHA</sequence>
<feature type="coiled-coil region" evidence="13">
    <location>
        <begin position="415"/>
        <end position="442"/>
    </location>
</feature>
<feature type="compositionally biased region" description="Polar residues" evidence="14">
    <location>
        <begin position="252"/>
        <end position="263"/>
    </location>
</feature>
<feature type="region of interest" description="Disordered" evidence="14">
    <location>
        <begin position="251"/>
        <end position="270"/>
    </location>
</feature>
<evidence type="ECO:0000256" key="10">
    <source>
        <dbReference type="ARBA" id="ARBA00023128"/>
    </source>
</evidence>
<keyword evidence="8 13" id="KW-0175">Coiled coil</keyword>
<feature type="coiled-coil region" evidence="13">
    <location>
        <begin position="291"/>
        <end position="325"/>
    </location>
</feature>
<keyword evidence="6" id="KW-0963">Cytoplasm</keyword>
<keyword evidence="7" id="KW-1000">Mitochondrion outer membrane</keyword>
<dbReference type="PANTHER" id="PTHR21771:SF0">
    <property type="entry name" value="MITOCHONDRIA-EATING PROTEIN"/>
    <property type="match status" value="1"/>
</dbReference>
<reference evidence="16" key="1">
    <citation type="journal article" date="2021" name="Genome Biol. Evol.">
        <title>A High-Quality Reference Genome for a Parasitic Bivalve with Doubly Uniparental Inheritance (Bivalvia: Unionida).</title>
        <authorList>
            <person name="Smith C.H."/>
        </authorList>
    </citation>
    <scope>NUCLEOTIDE SEQUENCE</scope>
    <source>
        <strain evidence="16">CHS0354</strain>
    </source>
</reference>
<evidence type="ECO:0000256" key="9">
    <source>
        <dbReference type="ARBA" id="ARBA00023121"/>
    </source>
</evidence>
<keyword evidence="17" id="KW-1185">Reference proteome</keyword>
<dbReference type="InterPro" id="IPR026169">
    <property type="entry name" value="MIEAP"/>
</dbReference>
<organism evidence="16 17">
    <name type="scientific">Potamilus streckersoni</name>
    <dbReference type="NCBI Taxonomy" id="2493646"/>
    <lineage>
        <taxon>Eukaryota</taxon>
        <taxon>Metazoa</taxon>
        <taxon>Spiralia</taxon>
        <taxon>Lophotrochozoa</taxon>
        <taxon>Mollusca</taxon>
        <taxon>Bivalvia</taxon>
        <taxon>Autobranchia</taxon>
        <taxon>Heteroconchia</taxon>
        <taxon>Palaeoheterodonta</taxon>
        <taxon>Unionida</taxon>
        <taxon>Unionoidea</taxon>
        <taxon>Unionidae</taxon>
        <taxon>Ambleminae</taxon>
        <taxon>Lampsilini</taxon>
        <taxon>Potamilus</taxon>
    </lineage>
</organism>
<evidence type="ECO:0000256" key="6">
    <source>
        <dbReference type="ARBA" id="ARBA00022490"/>
    </source>
</evidence>
<keyword evidence="11" id="KW-0472">Membrane</keyword>